<dbReference type="CDD" id="cd00071">
    <property type="entry name" value="GMPK"/>
    <property type="match status" value="1"/>
</dbReference>
<dbReference type="KEGG" id="msch:N508_000079"/>
<evidence type="ECO:0000256" key="1">
    <source>
        <dbReference type="ARBA" id="ARBA00003531"/>
    </source>
</evidence>
<dbReference type="Pfam" id="PF00625">
    <property type="entry name" value="Guanylate_kin"/>
    <property type="match status" value="1"/>
</dbReference>
<dbReference type="PANTHER" id="PTHR23117:SF13">
    <property type="entry name" value="GUANYLATE KINASE"/>
    <property type="match status" value="1"/>
</dbReference>
<dbReference type="Gene3D" id="3.40.50.300">
    <property type="entry name" value="P-loop containing nucleotide triphosphate hydrolases"/>
    <property type="match status" value="1"/>
</dbReference>
<dbReference type="InterPro" id="IPR027417">
    <property type="entry name" value="P-loop_NTPase"/>
</dbReference>
<reference evidence="14" key="1">
    <citation type="journal article" date="2014" name="Genome Announc.">
        <title>Draft genome sequences of the altered schaedler flora, a defined bacterial community from gnotobiotic mice.</title>
        <authorList>
            <person name="Wannemuehler M.J."/>
            <person name="Overstreet A.M."/>
            <person name="Ward D.V."/>
            <person name="Phillips G.J."/>
        </authorList>
    </citation>
    <scope>NUCLEOTIDE SEQUENCE</scope>
    <source>
        <strain evidence="14">ASF457</strain>
    </source>
</reference>
<dbReference type="EC" id="2.7.4.8" evidence="4 13"/>
<proteinExistence type="inferred from homology"/>
<reference evidence="14" key="2">
    <citation type="submission" date="2022-05" db="EMBL/GenBank/DDBJ databases">
        <authorList>
            <person name="Proctor A.L."/>
            <person name="Phillips G.J."/>
            <person name="Wannemuehler M.J."/>
        </authorList>
    </citation>
    <scope>NUCLEOTIDE SEQUENCE</scope>
    <source>
        <strain evidence="14">ASF457</strain>
    </source>
</reference>
<feature type="binding site" evidence="13">
    <location>
        <begin position="11"/>
        <end position="18"/>
    </location>
    <ligand>
        <name>ATP</name>
        <dbReference type="ChEBI" id="CHEBI:30616"/>
    </ligand>
</feature>
<evidence type="ECO:0000256" key="10">
    <source>
        <dbReference type="ARBA" id="ARBA00022840"/>
    </source>
</evidence>
<dbReference type="InterPro" id="IPR020590">
    <property type="entry name" value="Guanylate_kinase_CS"/>
</dbReference>
<dbReference type="InterPro" id="IPR008145">
    <property type="entry name" value="GK/Ca_channel_bsu"/>
</dbReference>
<dbReference type="OrthoDB" id="9808150at2"/>
<evidence type="ECO:0000256" key="6">
    <source>
        <dbReference type="ARBA" id="ARBA00022490"/>
    </source>
</evidence>
<dbReference type="AlphaFoldDB" id="V2Q850"/>
<dbReference type="GO" id="GO:0005829">
    <property type="term" value="C:cytosol"/>
    <property type="evidence" value="ECO:0007669"/>
    <property type="project" value="TreeGrafter"/>
</dbReference>
<evidence type="ECO:0000256" key="7">
    <source>
        <dbReference type="ARBA" id="ARBA00022679"/>
    </source>
</evidence>
<keyword evidence="6 13" id="KW-0963">Cytoplasm</keyword>
<dbReference type="RefSeq" id="WP_023276729.1">
    <property type="nucleotide sequence ID" value="NZ_CP097562.1"/>
</dbReference>
<comment type="catalytic activity">
    <reaction evidence="12 13">
        <text>GMP + ATP = GDP + ADP</text>
        <dbReference type="Rhea" id="RHEA:20780"/>
        <dbReference type="ChEBI" id="CHEBI:30616"/>
        <dbReference type="ChEBI" id="CHEBI:58115"/>
        <dbReference type="ChEBI" id="CHEBI:58189"/>
        <dbReference type="ChEBI" id="CHEBI:456216"/>
        <dbReference type="EC" id="2.7.4.8"/>
    </reaction>
</comment>
<evidence type="ECO:0000256" key="9">
    <source>
        <dbReference type="ARBA" id="ARBA00022777"/>
    </source>
</evidence>
<evidence type="ECO:0000256" key="4">
    <source>
        <dbReference type="ARBA" id="ARBA00012961"/>
    </source>
</evidence>
<keyword evidence="15" id="KW-1185">Reference proteome</keyword>
<dbReference type="EMBL" id="CP097562">
    <property type="protein sequence ID" value="USF23026.1"/>
    <property type="molecule type" value="Genomic_DNA"/>
</dbReference>
<dbReference type="PROSITE" id="PS00856">
    <property type="entry name" value="GUANYLATE_KINASE_1"/>
    <property type="match status" value="1"/>
</dbReference>
<evidence type="ECO:0000256" key="5">
    <source>
        <dbReference type="ARBA" id="ARBA00016296"/>
    </source>
</evidence>
<dbReference type="PROSITE" id="PS50052">
    <property type="entry name" value="GUANYLATE_KINASE_2"/>
    <property type="match status" value="1"/>
</dbReference>
<dbReference type="SUPFAM" id="SSF52540">
    <property type="entry name" value="P-loop containing nucleoside triphosphate hydrolases"/>
    <property type="match status" value="1"/>
</dbReference>
<evidence type="ECO:0000256" key="3">
    <source>
        <dbReference type="ARBA" id="ARBA00005790"/>
    </source>
</evidence>
<name>V2Q850_9BACT</name>
<dbReference type="FunFam" id="3.30.63.10:FF:000005">
    <property type="entry name" value="Guanylate kinase"/>
    <property type="match status" value="1"/>
</dbReference>
<keyword evidence="7 13" id="KW-0808">Transferase</keyword>
<evidence type="ECO:0000256" key="13">
    <source>
        <dbReference type="HAMAP-Rule" id="MF_00328"/>
    </source>
</evidence>
<dbReference type="InterPro" id="IPR008144">
    <property type="entry name" value="Guanylate_kin-like_dom"/>
</dbReference>
<dbReference type="SMART" id="SM00072">
    <property type="entry name" value="GuKc"/>
    <property type="match status" value="1"/>
</dbReference>
<evidence type="ECO:0000313" key="15">
    <source>
        <dbReference type="Proteomes" id="UP000017429"/>
    </source>
</evidence>
<evidence type="ECO:0000256" key="8">
    <source>
        <dbReference type="ARBA" id="ARBA00022741"/>
    </source>
</evidence>
<comment type="function">
    <text evidence="1 13">Essential for recycling GMP and indirectly, cGMP.</text>
</comment>
<dbReference type="NCBIfam" id="TIGR03263">
    <property type="entry name" value="guanyl_kin"/>
    <property type="match status" value="1"/>
</dbReference>
<comment type="subcellular location">
    <subcellularLocation>
        <location evidence="2 13">Cytoplasm</location>
    </subcellularLocation>
</comment>
<accession>V2Q850</accession>
<keyword evidence="9 13" id="KW-0418">Kinase</keyword>
<gene>
    <name evidence="13 14" type="primary">gmk</name>
    <name evidence="14" type="ORF">N508_000079</name>
</gene>
<evidence type="ECO:0000313" key="14">
    <source>
        <dbReference type="EMBL" id="USF23026.1"/>
    </source>
</evidence>
<organism evidence="14 15">
    <name type="scientific">Mucispirillum schaedleri ASF457</name>
    <dbReference type="NCBI Taxonomy" id="1379858"/>
    <lineage>
        <taxon>Bacteria</taxon>
        <taxon>Pseudomonadati</taxon>
        <taxon>Deferribacterota</taxon>
        <taxon>Deferribacteres</taxon>
        <taxon>Deferribacterales</taxon>
        <taxon>Mucispirillaceae</taxon>
        <taxon>Mucispirillum</taxon>
    </lineage>
</organism>
<comment type="similarity">
    <text evidence="3 13">Belongs to the guanylate kinase family.</text>
</comment>
<dbReference type="GO" id="GO:0005524">
    <property type="term" value="F:ATP binding"/>
    <property type="evidence" value="ECO:0007669"/>
    <property type="project" value="UniProtKB-UniRule"/>
</dbReference>
<sequence length="201" mass="23129">MSKGRLYIISAPSGAGKSTLCSMLINKYPAVRYSISYTTRAPRGNEINGKEYFFIDKDTFIKMIDNNDFLEWAEVHDNYYGTSKQQINNALNEGIDIFLDIDPQGAMQLKEKLDNIATFIFIAAPSLAELKSRLENRGTDKADNIALRLENAKKEVEYFKKYDYLIINDASNEAFKQLERIYLAEKLRTNQYNNVNEFMSI</sequence>
<protein>
    <recommendedName>
        <fullName evidence="5 13">Guanylate kinase</fullName>
        <ecNumber evidence="4 13">2.7.4.8</ecNumber>
    </recommendedName>
    <alternativeName>
        <fullName evidence="11 13">GMP kinase</fullName>
    </alternativeName>
</protein>
<dbReference type="HAMAP" id="MF_00328">
    <property type="entry name" value="Guanylate_kinase"/>
    <property type="match status" value="1"/>
</dbReference>
<dbReference type="Gene3D" id="3.30.63.10">
    <property type="entry name" value="Guanylate Kinase phosphate binding domain"/>
    <property type="match status" value="1"/>
</dbReference>
<keyword evidence="8 13" id="KW-0547">Nucleotide-binding</keyword>
<evidence type="ECO:0000256" key="2">
    <source>
        <dbReference type="ARBA" id="ARBA00004496"/>
    </source>
</evidence>
<evidence type="ECO:0000256" key="11">
    <source>
        <dbReference type="ARBA" id="ARBA00030128"/>
    </source>
</evidence>
<dbReference type="eggNOG" id="COG0194">
    <property type="taxonomic scope" value="Bacteria"/>
</dbReference>
<dbReference type="InterPro" id="IPR017665">
    <property type="entry name" value="Guanylate_kinase"/>
</dbReference>
<dbReference type="Proteomes" id="UP000017429">
    <property type="component" value="Chromosome"/>
</dbReference>
<evidence type="ECO:0000256" key="12">
    <source>
        <dbReference type="ARBA" id="ARBA00048594"/>
    </source>
</evidence>
<keyword evidence="10 13" id="KW-0067">ATP-binding</keyword>
<dbReference type="PANTHER" id="PTHR23117">
    <property type="entry name" value="GUANYLATE KINASE-RELATED"/>
    <property type="match status" value="1"/>
</dbReference>
<dbReference type="GO" id="GO:0004385">
    <property type="term" value="F:GMP kinase activity"/>
    <property type="evidence" value="ECO:0007669"/>
    <property type="project" value="UniProtKB-UniRule"/>
</dbReference>
<reference evidence="14" key="3">
    <citation type="submission" date="2022-06" db="EMBL/GenBank/DDBJ databases">
        <title>Resources to Facilitate Use of the Altered Schaedler Flora (ASF) Mouse Model to Study Microbiome Function.</title>
        <authorList>
            <person name="Proctor A."/>
            <person name="Parvinroo S."/>
            <person name="Richie T."/>
            <person name="Jia X."/>
            <person name="Lee S.T.M."/>
            <person name="Karp P.D."/>
            <person name="Paley S."/>
            <person name="Kostic A.D."/>
            <person name="Pierre J.F."/>
            <person name="Wannemuehler M.J."/>
            <person name="Phillips G.J."/>
        </authorList>
    </citation>
    <scope>NUCLEOTIDE SEQUENCE</scope>
    <source>
        <strain evidence="14">ASF457</strain>
    </source>
</reference>